<keyword evidence="2" id="KW-0489">Methyltransferase</keyword>
<evidence type="ECO:0000313" key="3">
    <source>
        <dbReference type="Proteomes" id="UP000599578"/>
    </source>
</evidence>
<dbReference type="InterPro" id="IPR013217">
    <property type="entry name" value="Methyltransf_12"/>
</dbReference>
<reference evidence="2 3" key="1">
    <citation type="journal article" date="2014" name="Int. J. Syst. Evol. Microbiol.">
        <title>Complete genome sequence of Corynebacterium casei LMG S-19264T (=DSM 44701T), isolated from a smear-ripened cheese.</title>
        <authorList>
            <consortium name="US DOE Joint Genome Institute (JGI-PGF)"/>
            <person name="Walter F."/>
            <person name="Albersmeier A."/>
            <person name="Kalinowski J."/>
            <person name="Ruckert C."/>
        </authorList>
    </citation>
    <scope>NUCLEOTIDE SEQUENCE [LARGE SCALE GENOMIC DNA]</scope>
    <source>
        <strain evidence="2 3">CGMCC 1.7286</strain>
    </source>
</reference>
<dbReference type="AlphaFoldDB" id="A0A917ZFB5"/>
<evidence type="ECO:0000259" key="1">
    <source>
        <dbReference type="Pfam" id="PF08242"/>
    </source>
</evidence>
<name>A0A917ZFB5_9GAMM</name>
<dbReference type="InterPro" id="IPR029063">
    <property type="entry name" value="SAM-dependent_MTases_sf"/>
</dbReference>
<dbReference type="Proteomes" id="UP000599578">
    <property type="component" value="Unassembled WGS sequence"/>
</dbReference>
<dbReference type="CDD" id="cd02440">
    <property type="entry name" value="AdoMet_MTases"/>
    <property type="match status" value="1"/>
</dbReference>
<dbReference type="SUPFAM" id="SSF53335">
    <property type="entry name" value="S-adenosyl-L-methionine-dependent methyltransferases"/>
    <property type="match status" value="1"/>
</dbReference>
<dbReference type="PIRSF" id="PIRSF011491">
    <property type="entry name" value="Mtase_YbcY_prd"/>
    <property type="match status" value="1"/>
</dbReference>
<protein>
    <submittedName>
        <fullName evidence="2">Methyltransferase</fullName>
    </submittedName>
</protein>
<dbReference type="InterPro" id="IPR016584">
    <property type="entry name" value="MeTrfase_VrtF"/>
</dbReference>
<dbReference type="Gene3D" id="3.40.50.150">
    <property type="entry name" value="Vaccinia Virus protein VP39"/>
    <property type="match status" value="1"/>
</dbReference>
<proteinExistence type="predicted"/>
<sequence>MPSREGIALKPTAAEVDAGQAVYTRNILSAYDLLVLGISNRWIWKCPTPRIEAHYNSQLSANHLDVGVGTGYFLDRCRFPGASPRIALMDLNDNSLAFAANRIARYRPEVWRQNVLEPIQAQIRPFDSIGINYLLHCLPGTIAEKAVVFDHLQPLLKPGARLFGSTILRQGVEPGATARALMSIYNRKGIFSNEADALNDLRGALEKRFARVSIEVIGCVALFSAQN</sequence>
<feature type="domain" description="Methyltransferase type 12" evidence="1">
    <location>
        <begin position="64"/>
        <end position="162"/>
    </location>
</feature>
<keyword evidence="2" id="KW-0808">Transferase</keyword>
<accession>A0A917ZFB5</accession>
<evidence type="ECO:0000313" key="2">
    <source>
        <dbReference type="EMBL" id="GGO81487.1"/>
    </source>
</evidence>
<gene>
    <name evidence="2" type="ORF">GCM10011348_20640</name>
</gene>
<dbReference type="GO" id="GO:0008168">
    <property type="term" value="F:methyltransferase activity"/>
    <property type="evidence" value="ECO:0007669"/>
    <property type="project" value="UniProtKB-KW"/>
</dbReference>
<dbReference type="EMBL" id="BMLT01000004">
    <property type="protein sequence ID" value="GGO81487.1"/>
    <property type="molecule type" value="Genomic_DNA"/>
</dbReference>
<comment type="caution">
    <text evidence="2">The sequence shown here is derived from an EMBL/GenBank/DDBJ whole genome shotgun (WGS) entry which is preliminary data.</text>
</comment>
<keyword evidence="3" id="KW-1185">Reference proteome</keyword>
<dbReference type="GO" id="GO:0032259">
    <property type="term" value="P:methylation"/>
    <property type="evidence" value="ECO:0007669"/>
    <property type="project" value="UniProtKB-KW"/>
</dbReference>
<organism evidence="2 3">
    <name type="scientific">Marinobacterium nitratireducens</name>
    <dbReference type="NCBI Taxonomy" id="518897"/>
    <lineage>
        <taxon>Bacteria</taxon>
        <taxon>Pseudomonadati</taxon>
        <taxon>Pseudomonadota</taxon>
        <taxon>Gammaproteobacteria</taxon>
        <taxon>Oceanospirillales</taxon>
        <taxon>Oceanospirillaceae</taxon>
        <taxon>Marinobacterium</taxon>
    </lineage>
</organism>
<dbReference type="Pfam" id="PF08242">
    <property type="entry name" value="Methyltransf_12"/>
    <property type="match status" value="1"/>
</dbReference>